<keyword evidence="3" id="KW-0238">DNA-binding</keyword>
<reference evidence="7 8" key="1">
    <citation type="submission" date="2019-08" db="EMBL/GenBank/DDBJ databases">
        <authorList>
            <person name="Peeters C."/>
        </authorList>
    </citation>
    <scope>NUCLEOTIDE SEQUENCE [LARGE SCALE GENOMIC DNA]</scope>
    <source>
        <strain evidence="7 8">LMG 31107</strain>
    </source>
</reference>
<feature type="domain" description="RNA polymerase sigma-70 region 4" evidence="6">
    <location>
        <begin position="173"/>
        <end position="222"/>
    </location>
</feature>
<dbReference type="GO" id="GO:0016987">
    <property type="term" value="F:sigma factor activity"/>
    <property type="evidence" value="ECO:0007669"/>
    <property type="project" value="UniProtKB-KW"/>
</dbReference>
<dbReference type="AlphaFoldDB" id="A0A5E4VXM0"/>
<organism evidence="7 8">
    <name type="scientific">Pandoraea cepalis</name>
    <dbReference type="NCBI Taxonomy" id="2508294"/>
    <lineage>
        <taxon>Bacteria</taxon>
        <taxon>Pseudomonadati</taxon>
        <taxon>Pseudomonadota</taxon>
        <taxon>Betaproteobacteria</taxon>
        <taxon>Burkholderiales</taxon>
        <taxon>Burkholderiaceae</taxon>
        <taxon>Pandoraea</taxon>
    </lineage>
</organism>
<evidence type="ECO:0000313" key="8">
    <source>
        <dbReference type="Proteomes" id="UP000396788"/>
    </source>
</evidence>
<keyword evidence="2" id="KW-0731">Sigma factor</keyword>
<evidence type="ECO:0000256" key="4">
    <source>
        <dbReference type="ARBA" id="ARBA00023163"/>
    </source>
</evidence>
<sequence>MDHRVSDLSKAQLCSLFADKIPRMVKRLCGGFGQTLDDRMQSAWTELIQYAQTNQDLEVQVFIPRAMSRIRGAVIDEMRADDPLSRTQRVQAKKISAAASAVSGRTGRKPTAKEIAQELGLTVSDVHDMIHRLQTDVIIYSCEEIEEANIESFTDTALDNLILEQSIQKLLDAIETLSARDREVIELRYYHGLTNREIAKRLNIGDSRATALHQRGVEKLRKFLVPA</sequence>
<dbReference type="RefSeq" id="WP_150609324.1">
    <property type="nucleotide sequence ID" value="NZ_CABPRY010000006.1"/>
</dbReference>
<gene>
    <name evidence="7" type="ORF">PCE31107_02928</name>
</gene>
<dbReference type="InterPro" id="IPR007624">
    <property type="entry name" value="RNA_pol_sigma70_r3"/>
</dbReference>
<dbReference type="CDD" id="cd06171">
    <property type="entry name" value="Sigma70_r4"/>
    <property type="match status" value="1"/>
</dbReference>
<protein>
    <submittedName>
        <fullName evidence="7">RNA polymerase sigma70</fullName>
    </submittedName>
</protein>
<evidence type="ECO:0000256" key="1">
    <source>
        <dbReference type="ARBA" id="ARBA00023015"/>
    </source>
</evidence>
<evidence type="ECO:0000259" key="6">
    <source>
        <dbReference type="Pfam" id="PF04545"/>
    </source>
</evidence>
<dbReference type="InterPro" id="IPR007630">
    <property type="entry name" value="RNA_pol_sigma70_r4"/>
</dbReference>
<dbReference type="Gene3D" id="1.20.140.160">
    <property type="match status" value="1"/>
</dbReference>
<feature type="domain" description="RNA polymerase sigma-70 region 3" evidence="5">
    <location>
        <begin position="92"/>
        <end position="131"/>
    </location>
</feature>
<keyword evidence="4" id="KW-0804">Transcription</keyword>
<proteinExistence type="predicted"/>
<dbReference type="InterPro" id="IPR013324">
    <property type="entry name" value="RNA_pol_sigma_r3/r4-like"/>
</dbReference>
<evidence type="ECO:0000256" key="3">
    <source>
        <dbReference type="ARBA" id="ARBA00023125"/>
    </source>
</evidence>
<dbReference type="GO" id="GO:0006352">
    <property type="term" value="P:DNA-templated transcription initiation"/>
    <property type="evidence" value="ECO:0007669"/>
    <property type="project" value="InterPro"/>
</dbReference>
<evidence type="ECO:0000313" key="7">
    <source>
        <dbReference type="EMBL" id="VVE16613.1"/>
    </source>
</evidence>
<dbReference type="EMBL" id="CABPRY010000006">
    <property type="protein sequence ID" value="VVE16613.1"/>
    <property type="molecule type" value="Genomic_DNA"/>
</dbReference>
<dbReference type="Pfam" id="PF04545">
    <property type="entry name" value="Sigma70_r4"/>
    <property type="match status" value="1"/>
</dbReference>
<dbReference type="InterPro" id="IPR014284">
    <property type="entry name" value="RNA_pol_sigma-70_dom"/>
</dbReference>
<evidence type="ECO:0000259" key="5">
    <source>
        <dbReference type="Pfam" id="PF04539"/>
    </source>
</evidence>
<dbReference type="NCBIfam" id="TIGR02937">
    <property type="entry name" value="sigma70-ECF"/>
    <property type="match status" value="1"/>
</dbReference>
<dbReference type="Pfam" id="PF04539">
    <property type="entry name" value="Sigma70_r3"/>
    <property type="match status" value="1"/>
</dbReference>
<dbReference type="PANTHER" id="PTHR30385">
    <property type="entry name" value="SIGMA FACTOR F FLAGELLAR"/>
    <property type="match status" value="1"/>
</dbReference>
<evidence type="ECO:0000256" key="2">
    <source>
        <dbReference type="ARBA" id="ARBA00023082"/>
    </source>
</evidence>
<dbReference type="GO" id="GO:0003677">
    <property type="term" value="F:DNA binding"/>
    <property type="evidence" value="ECO:0007669"/>
    <property type="project" value="UniProtKB-KW"/>
</dbReference>
<accession>A0A5E4VXM0</accession>
<name>A0A5E4VXM0_9BURK</name>
<dbReference type="SUPFAM" id="SSF88659">
    <property type="entry name" value="Sigma3 and sigma4 domains of RNA polymerase sigma factors"/>
    <property type="match status" value="2"/>
</dbReference>
<dbReference type="Proteomes" id="UP000396788">
    <property type="component" value="Unassembled WGS sequence"/>
</dbReference>
<keyword evidence="1" id="KW-0805">Transcription regulation</keyword>